<proteinExistence type="predicted"/>
<dbReference type="RefSeq" id="WP_142535600.1">
    <property type="nucleotide sequence ID" value="NZ_SGJB01000005.1"/>
</dbReference>
<comment type="caution">
    <text evidence="1">The sequence shown here is derived from an EMBL/GenBank/DDBJ whole genome shotgun (WGS) entry which is preliminary data.</text>
</comment>
<dbReference type="Proteomes" id="UP000317863">
    <property type="component" value="Unassembled WGS sequence"/>
</dbReference>
<reference evidence="1 2" key="1">
    <citation type="submission" date="2019-02" db="EMBL/GenBank/DDBJ databases">
        <title>Peptostreptococcaceae bacterium ZHW00191 nov., a new bacterium isolated from the human gut.</title>
        <authorList>
            <person name="Zhou H.-W."/>
            <person name="Chen X.-J."/>
        </authorList>
    </citation>
    <scope>NUCLEOTIDE SEQUENCE [LARGE SCALE GENOMIC DNA]</scope>
    <source>
        <strain evidence="1 2">ZHW00191</strain>
    </source>
</reference>
<protein>
    <submittedName>
        <fullName evidence="1">Uncharacterized protein</fullName>
    </submittedName>
</protein>
<dbReference type="AlphaFoldDB" id="A0A544QWC6"/>
<accession>A0A544QWC6</accession>
<name>A0A544QWC6_9FIRM</name>
<sequence>MENTVNIKNLITSMSSFETEKAVSLFGSVEKFAEVYIRSYELSADDFVSVSEFLEIEEHLQDGYLIV</sequence>
<organism evidence="1 2">
    <name type="scientific">Peptacetobacter hominis</name>
    <dbReference type="NCBI Taxonomy" id="2743610"/>
    <lineage>
        <taxon>Bacteria</taxon>
        <taxon>Bacillati</taxon>
        <taxon>Bacillota</taxon>
        <taxon>Clostridia</taxon>
        <taxon>Peptostreptococcales</taxon>
        <taxon>Peptostreptococcaceae</taxon>
        <taxon>Peptacetobacter</taxon>
    </lineage>
</organism>
<dbReference type="EMBL" id="SGJB01000005">
    <property type="protein sequence ID" value="TQQ84995.1"/>
    <property type="molecule type" value="Genomic_DNA"/>
</dbReference>
<evidence type="ECO:0000313" key="1">
    <source>
        <dbReference type="EMBL" id="TQQ84995.1"/>
    </source>
</evidence>
<keyword evidence="2" id="KW-1185">Reference proteome</keyword>
<gene>
    <name evidence="1" type="ORF">EXD82_03895</name>
</gene>
<evidence type="ECO:0000313" key="2">
    <source>
        <dbReference type="Proteomes" id="UP000317863"/>
    </source>
</evidence>